<dbReference type="InterPro" id="IPR057494">
    <property type="entry name" value="Rossman_Mical"/>
</dbReference>
<dbReference type="InterPro" id="IPR036188">
    <property type="entry name" value="FAD/NAD-bd_sf"/>
</dbReference>
<evidence type="ECO:0000256" key="1">
    <source>
        <dbReference type="ARBA" id="ARBA00004496"/>
    </source>
</evidence>
<keyword evidence="2" id="KW-0963">Cytoplasm</keyword>
<keyword evidence="6" id="KW-1185">Reference proteome</keyword>
<dbReference type="Gene3D" id="3.50.50.60">
    <property type="entry name" value="FAD/NAD(P)-binding domain"/>
    <property type="match status" value="1"/>
</dbReference>
<protein>
    <submittedName>
        <fullName evidence="5">Protein MICAL-3-like</fullName>
    </submittedName>
</protein>
<evidence type="ECO:0000259" key="3">
    <source>
        <dbReference type="Pfam" id="PF00070"/>
    </source>
</evidence>
<dbReference type="InParanoid" id="A0A2P6N0S8"/>
<feature type="domain" description="Pyridine nucleotide-disulphide oxidoreductase N-terminal" evidence="3">
    <location>
        <begin position="101"/>
        <end position="134"/>
    </location>
</feature>
<dbReference type="PANTHER" id="PTHR23167">
    <property type="entry name" value="CALPONIN HOMOLOGY DOMAIN-CONTAINING PROTEIN DDB_G0272472-RELATED"/>
    <property type="match status" value="1"/>
</dbReference>
<gene>
    <name evidence="5" type="ORF">PROFUN_00428</name>
</gene>
<name>A0A2P6N0S8_9EUKA</name>
<dbReference type="AlphaFoldDB" id="A0A2P6N0S8"/>
<dbReference type="InterPro" id="IPR039648">
    <property type="entry name" value="DHPH_N"/>
</dbReference>
<dbReference type="Pfam" id="PF25413">
    <property type="entry name" value="Rossman_Mical"/>
    <property type="match status" value="1"/>
</dbReference>
<comment type="subcellular location">
    <subcellularLocation>
        <location evidence="1">Cytoplasm</location>
    </subcellularLocation>
</comment>
<dbReference type="PANTHER" id="PTHR23167:SF54">
    <property type="entry name" value="[F-ACTIN]-MONOOXYGENASE MICAL"/>
    <property type="match status" value="1"/>
</dbReference>
<proteinExistence type="predicted"/>
<comment type="caution">
    <text evidence="5">The sequence shown here is derived from an EMBL/GenBank/DDBJ whole genome shotgun (WGS) entry which is preliminary data.</text>
</comment>
<organism evidence="5 6">
    <name type="scientific">Planoprotostelium fungivorum</name>
    <dbReference type="NCBI Taxonomy" id="1890364"/>
    <lineage>
        <taxon>Eukaryota</taxon>
        <taxon>Amoebozoa</taxon>
        <taxon>Evosea</taxon>
        <taxon>Variosea</taxon>
        <taxon>Cavosteliida</taxon>
        <taxon>Cavosteliaceae</taxon>
        <taxon>Planoprotostelium</taxon>
    </lineage>
</organism>
<accession>A0A2P6N0S8</accession>
<dbReference type="OrthoDB" id="20799at2759"/>
<evidence type="ECO:0000256" key="2">
    <source>
        <dbReference type="ARBA" id="ARBA00022490"/>
    </source>
</evidence>
<evidence type="ECO:0000259" key="4">
    <source>
        <dbReference type="Pfam" id="PF25413"/>
    </source>
</evidence>
<dbReference type="SUPFAM" id="SSF51905">
    <property type="entry name" value="FAD/NAD(P)-binding domain"/>
    <property type="match status" value="1"/>
</dbReference>
<dbReference type="EMBL" id="MDYQ01000257">
    <property type="protein sequence ID" value="PRP77567.1"/>
    <property type="molecule type" value="Genomic_DNA"/>
</dbReference>
<dbReference type="Proteomes" id="UP000241769">
    <property type="component" value="Unassembled WGS sequence"/>
</dbReference>
<reference evidence="5 6" key="1">
    <citation type="journal article" date="2018" name="Genome Biol. Evol.">
        <title>Multiple Roots of Fruiting Body Formation in Amoebozoa.</title>
        <authorList>
            <person name="Hillmann F."/>
            <person name="Forbes G."/>
            <person name="Novohradska S."/>
            <person name="Ferling I."/>
            <person name="Riege K."/>
            <person name="Groth M."/>
            <person name="Westermann M."/>
            <person name="Marz M."/>
            <person name="Spaller T."/>
            <person name="Winckler T."/>
            <person name="Schaap P."/>
            <person name="Glockner G."/>
        </authorList>
    </citation>
    <scope>NUCLEOTIDE SEQUENCE [LARGE SCALE GENOMIC DNA]</scope>
    <source>
        <strain evidence="5 6">Jena</strain>
    </source>
</reference>
<dbReference type="InterPro" id="IPR050540">
    <property type="entry name" value="F-actin_Monoox_Mical"/>
</dbReference>
<feature type="domain" description="[F-actin]-monooxygenase MICAL1-3-like Rossman" evidence="4">
    <location>
        <begin position="250"/>
        <end position="374"/>
    </location>
</feature>
<sequence>MTQENTTENHTETDEHKKVTSFVAFVHAEHSIETVTHFNEYRDLCLQSAGKEKIEYGPALSELLFEQTPIAANYLLKRVWETINNRKHSSEYQSSDCSHVKALVVGAGISGLRTAIEFALLGCRVTVIEKRLEFTRLNILHMWPFVVQDLRALGAKEFWGKFGIGGLDCAPIWRLQVILLKISLLLGVEVIMGVEYVKSSPRGGESHWTAEVEPKTEDISFNVLVGAEGEHSKISEEFEFEKKKLNFSTAIGITANFDIIHSPEEDKMKEGGFISYLNRDFFSNLKDNHDIVLENLVYYRSDTHYFVTTAAKKSLFSKGVLREDKQDHNELVSSDNIDVTALCDFMREIATAYGLPKESPFVQLGERNDVCLFDFSCKTAVKDPSMMVEREGKRIFVTVAGDSALNPFWPQGTGAGHACLSALDAAWCLHRISPHLKEKGQNSDAVKEILEEHHKAYKMLETATGDHVKHGTMDPSTQMGEYNFPYTTKDLCEMIECNRHRQFALSTRSAYVGNYEQTHHDIHNSPMQLFLSISCALYKGVGLFENAASCVFGVT</sequence>
<evidence type="ECO:0000313" key="5">
    <source>
        <dbReference type="EMBL" id="PRP77567.1"/>
    </source>
</evidence>
<dbReference type="GO" id="GO:0005737">
    <property type="term" value="C:cytoplasm"/>
    <property type="evidence" value="ECO:0007669"/>
    <property type="project" value="UniProtKB-SubCell"/>
</dbReference>
<dbReference type="Pfam" id="PF00070">
    <property type="entry name" value="Pyr_redox"/>
    <property type="match status" value="1"/>
</dbReference>
<evidence type="ECO:0000313" key="6">
    <source>
        <dbReference type="Proteomes" id="UP000241769"/>
    </source>
</evidence>